<keyword evidence="2" id="KW-1185">Reference proteome</keyword>
<gene>
    <name evidence="1" type="ORF">U0070_000288</name>
</gene>
<dbReference type="EMBL" id="JBBHLL010000210">
    <property type="protein sequence ID" value="KAK7809902.1"/>
    <property type="molecule type" value="Genomic_DNA"/>
</dbReference>
<dbReference type="AlphaFoldDB" id="A0AAW0I6V1"/>
<evidence type="ECO:0000313" key="1">
    <source>
        <dbReference type="EMBL" id="KAK7809902.1"/>
    </source>
</evidence>
<sequence length="60" mass="6741">MDSNKTRLSQTPATGLFTFAPRRLGKHLNQHASLIMLPTNADHGTEAYVYCLHEKEMLAL</sequence>
<evidence type="ECO:0000313" key="2">
    <source>
        <dbReference type="Proteomes" id="UP001488838"/>
    </source>
</evidence>
<proteinExistence type="predicted"/>
<protein>
    <submittedName>
        <fullName evidence="1">Uncharacterized protein</fullName>
    </submittedName>
</protein>
<name>A0AAW0I6V1_MYOGA</name>
<organism evidence="1 2">
    <name type="scientific">Myodes glareolus</name>
    <name type="common">Bank vole</name>
    <name type="synonym">Clethrionomys glareolus</name>
    <dbReference type="NCBI Taxonomy" id="447135"/>
    <lineage>
        <taxon>Eukaryota</taxon>
        <taxon>Metazoa</taxon>
        <taxon>Chordata</taxon>
        <taxon>Craniata</taxon>
        <taxon>Vertebrata</taxon>
        <taxon>Euteleostomi</taxon>
        <taxon>Mammalia</taxon>
        <taxon>Eutheria</taxon>
        <taxon>Euarchontoglires</taxon>
        <taxon>Glires</taxon>
        <taxon>Rodentia</taxon>
        <taxon>Myomorpha</taxon>
        <taxon>Muroidea</taxon>
        <taxon>Cricetidae</taxon>
        <taxon>Arvicolinae</taxon>
        <taxon>Myodes</taxon>
    </lineage>
</organism>
<reference evidence="1 2" key="1">
    <citation type="journal article" date="2023" name="bioRxiv">
        <title>Conserved and derived expression patterns and positive selection on dental genes reveal complex evolutionary context of ever-growing rodent molars.</title>
        <authorList>
            <person name="Calamari Z.T."/>
            <person name="Song A."/>
            <person name="Cohen E."/>
            <person name="Akter M."/>
            <person name="Roy R.D."/>
            <person name="Hallikas O."/>
            <person name="Christensen M.M."/>
            <person name="Li P."/>
            <person name="Marangoni P."/>
            <person name="Jernvall J."/>
            <person name="Klein O.D."/>
        </authorList>
    </citation>
    <scope>NUCLEOTIDE SEQUENCE [LARGE SCALE GENOMIC DNA]</scope>
    <source>
        <strain evidence="1">V071</strain>
    </source>
</reference>
<accession>A0AAW0I6V1</accession>
<dbReference type="Proteomes" id="UP001488838">
    <property type="component" value="Unassembled WGS sequence"/>
</dbReference>
<feature type="non-terminal residue" evidence="1">
    <location>
        <position position="60"/>
    </location>
</feature>
<comment type="caution">
    <text evidence="1">The sequence shown here is derived from an EMBL/GenBank/DDBJ whole genome shotgun (WGS) entry which is preliminary data.</text>
</comment>